<dbReference type="Proteomes" id="UP000324611">
    <property type="component" value="Unassembled WGS sequence"/>
</dbReference>
<keyword evidence="1" id="KW-0732">Signal</keyword>
<sequence length="143" mass="15608">MQNMSKTLGLALATVLFTASAAAAQDNNALAFSGHSAASFENADAPASFRVKLSQPQKDSLVFRLSVENPSADKVLLLIKDRNSNILHREVIPATPLFTGRYNLQGLEDGDYTFEVRNGRNKIVQKTVEIKTELSVNRSVSVE</sequence>
<evidence type="ECO:0000256" key="1">
    <source>
        <dbReference type="SAM" id="SignalP"/>
    </source>
</evidence>
<reference evidence="2 3" key="2">
    <citation type="submission" date="2019-09" db="EMBL/GenBank/DDBJ databases">
        <authorList>
            <person name="Jin C."/>
        </authorList>
    </citation>
    <scope>NUCLEOTIDE SEQUENCE [LARGE SCALE GENOMIC DNA]</scope>
    <source>
        <strain evidence="2 3">BN140078</strain>
    </source>
</reference>
<dbReference type="RefSeq" id="WP_149836493.1">
    <property type="nucleotide sequence ID" value="NZ_VUOC01000001.1"/>
</dbReference>
<accession>A0A5B2W3U7</accession>
<keyword evidence="3" id="KW-1185">Reference proteome</keyword>
<reference evidence="2 3" key="1">
    <citation type="submission" date="2019-09" db="EMBL/GenBank/DDBJ databases">
        <title>Chitinophaga ginsengihumi sp. nov., isolated from soil of ginseng rhizosphere.</title>
        <authorList>
            <person name="Lee J."/>
        </authorList>
    </citation>
    <scope>NUCLEOTIDE SEQUENCE [LARGE SCALE GENOMIC DNA]</scope>
    <source>
        <strain evidence="2 3">BN140078</strain>
    </source>
</reference>
<evidence type="ECO:0008006" key="4">
    <source>
        <dbReference type="Google" id="ProtNLM"/>
    </source>
</evidence>
<protein>
    <recommendedName>
        <fullName evidence="4">Secreted protein (Por secretion system target)</fullName>
    </recommendedName>
</protein>
<dbReference type="AlphaFoldDB" id="A0A5B2W3U7"/>
<gene>
    <name evidence="2" type="ORF">F0L74_03810</name>
</gene>
<proteinExistence type="predicted"/>
<feature type="chain" id="PRO_5022976633" description="Secreted protein (Por secretion system target)" evidence="1">
    <location>
        <begin position="25"/>
        <end position="143"/>
    </location>
</feature>
<comment type="caution">
    <text evidence="2">The sequence shown here is derived from an EMBL/GenBank/DDBJ whole genome shotgun (WGS) entry which is preliminary data.</text>
</comment>
<evidence type="ECO:0000313" key="2">
    <source>
        <dbReference type="EMBL" id="KAA2245097.1"/>
    </source>
</evidence>
<name>A0A5B2W3U7_9BACT</name>
<feature type="signal peptide" evidence="1">
    <location>
        <begin position="1"/>
        <end position="24"/>
    </location>
</feature>
<dbReference type="EMBL" id="VUOC01000001">
    <property type="protein sequence ID" value="KAA2245097.1"/>
    <property type="molecule type" value="Genomic_DNA"/>
</dbReference>
<evidence type="ECO:0000313" key="3">
    <source>
        <dbReference type="Proteomes" id="UP000324611"/>
    </source>
</evidence>
<organism evidence="2 3">
    <name type="scientific">Chitinophaga agrisoli</name>
    <dbReference type="NCBI Taxonomy" id="2607653"/>
    <lineage>
        <taxon>Bacteria</taxon>
        <taxon>Pseudomonadati</taxon>
        <taxon>Bacteroidota</taxon>
        <taxon>Chitinophagia</taxon>
        <taxon>Chitinophagales</taxon>
        <taxon>Chitinophagaceae</taxon>
        <taxon>Chitinophaga</taxon>
    </lineage>
</organism>